<feature type="compositionally biased region" description="Basic and acidic residues" evidence="1">
    <location>
        <begin position="403"/>
        <end position="412"/>
    </location>
</feature>
<dbReference type="AlphaFoldDB" id="A0A433CY72"/>
<keyword evidence="3" id="KW-1185">Reference proteome</keyword>
<gene>
    <name evidence="2" type="ORF">BC936DRAFT_137041</name>
</gene>
<dbReference type="Proteomes" id="UP000268093">
    <property type="component" value="Unassembled WGS sequence"/>
</dbReference>
<name>A0A433CY72_9FUNG</name>
<evidence type="ECO:0000313" key="3">
    <source>
        <dbReference type="Proteomes" id="UP000268093"/>
    </source>
</evidence>
<reference evidence="2 3" key="1">
    <citation type="journal article" date="2018" name="New Phytol.">
        <title>Phylogenomics of Endogonaceae and evolution of mycorrhizas within Mucoromycota.</title>
        <authorList>
            <person name="Chang Y."/>
            <person name="Desiro A."/>
            <person name="Na H."/>
            <person name="Sandor L."/>
            <person name="Lipzen A."/>
            <person name="Clum A."/>
            <person name="Barry K."/>
            <person name="Grigoriev I.V."/>
            <person name="Martin F.M."/>
            <person name="Stajich J.E."/>
            <person name="Smith M.E."/>
            <person name="Bonito G."/>
            <person name="Spatafora J.W."/>
        </authorList>
    </citation>
    <scope>NUCLEOTIDE SEQUENCE [LARGE SCALE GENOMIC DNA]</scope>
    <source>
        <strain evidence="2 3">GMNB39</strain>
    </source>
</reference>
<comment type="caution">
    <text evidence="2">The sequence shown here is derived from an EMBL/GenBank/DDBJ whole genome shotgun (WGS) entry which is preliminary data.</text>
</comment>
<proteinExistence type="predicted"/>
<evidence type="ECO:0000256" key="1">
    <source>
        <dbReference type="SAM" id="MobiDB-lite"/>
    </source>
</evidence>
<accession>A0A433CY72</accession>
<feature type="compositionally biased region" description="Basic and acidic residues" evidence="1">
    <location>
        <begin position="420"/>
        <end position="430"/>
    </location>
</feature>
<organism evidence="2 3">
    <name type="scientific">Jimgerdemannia flammicorona</name>
    <dbReference type="NCBI Taxonomy" id="994334"/>
    <lineage>
        <taxon>Eukaryota</taxon>
        <taxon>Fungi</taxon>
        <taxon>Fungi incertae sedis</taxon>
        <taxon>Mucoromycota</taxon>
        <taxon>Mucoromycotina</taxon>
        <taxon>Endogonomycetes</taxon>
        <taxon>Endogonales</taxon>
        <taxon>Endogonaceae</taxon>
        <taxon>Jimgerdemannia</taxon>
    </lineage>
</organism>
<dbReference type="EMBL" id="RBNI01010758">
    <property type="protein sequence ID" value="RUP43529.1"/>
    <property type="molecule type" value="Genomic_DNA"/>
</dbReference>
<protein>
    <submittedName>
        <fullName evidence="2">Uncharacterized protein</fullName>
    </submittedName>
</protein>
<sequence length="430" mass="48918">MVLPCRPPVYCHTCPAVFDTENALNQHCDNSLKHHLLLEFNRGKKFTIKGSKISLSAAPSARRNGIEVHYCDTCQLHSRFPQPVKYYLNRSRHQTLARQQAVENAVFAPQEFRRTKARCVPRIIATFGRDQHMQHKTCDTPHQQYNIFDSPRQPLDHSKAIDFRKIHPWRKMRPYDIINTINPSKKSPIALTAIPRESTTSPFDTLVRLPIEVAALDITPVKFAFDKHGHPPDYDTRTMDTHCSLQKSMPIKKVREWVGYVRQGNRWIGPTKIAVQDNDMAATSVAKSKSVSQKLEPGGPGGMASNRIATWEEWGEWGAQKRDKSAIKTTKETVKEPGNVASNRIAAWEEWGEWGVQKRDKSAIKTTKETVKEPGSTASNRIAAWEKWGEWGAQKRGKSAIKTTKETHDNSRQNHVRQARPPECRLRAPG</sequence>
<feature type="region of interest" description="Disordered" evidence="1">
    <location>
        <begin position="390"/>
        <end position="430"/>
    </location>
</feature>
<evidence type="ECO:0000313" key="2">
    <source>
        <dbReference type="EMBL" id="RUP43529.1"/>
    </source>
</evidence>